<feature type="transmembrane region" description="Helical" evidence="1">
    <location>
        <begin position="52"/>
        <end position="74"/>
    </location>
</feature>
<keyword evidence="3" id="KW-1185">Reference proteome</keyword>
<protein>
    <submittedName>
        <fullName evidence="2">Uncharacterized protein</fullName>
    </submittedName>
</protein>
<dbReference type="Proteomes" id="UP001324287">
    <property type="component" value="Chromosome"/>
</dbReference>
<keyword evidence="1" id="KW-1133">Transmembrane helix</keyword>
<keyword evidence="1" id="KW-0472">Membrane</keyword>
<proteinExistence type="predicted"/>
<reference evidence="2 3" key="1">
    <citation type="submission" date="2023-12" db="EMBL/GenBank/DDBJ databases">
        <title>Blastococcus brunescens sp. nov., an actonobacterium isolated from sandstone collected in sahara desert.</title>
        <authorList>
            <person name="Gtari M."/>
            <person name="Ghodhbane F."/>
        </authorList>
    </citation>
    <scope>NUCLEOTIDE SEQUENCE [LARGE SCALE GENOMIC DNA]</scope>
    <source>
        <strain evidence="2 3">BMG 8361</strain>
    </source>
</reference>
<name>A0ABZ1AYI9_9ACTN</name>
<accession>A0ABZ1AYI9</accession>
<organism evidence="2 3">
    <name type="scientific">Blastococcus brunescens</name>
    <dbReference type="NCBI Taxonomy" id="1564165"/>
    <lineage>
        <taxon>Bacteria</taxon>
        <taxon>Bacillati</taxon>
        <taxon>Actinomycetota</taxon>
        <taxon>Actinomycetes</taxon>
        <taxon>Geodermatophilales</taxon>
        <taxon>Geodermatophilaceae</taxon>
        <taxon>Blastococcus</taxon>
    </lineage>
</organism>
<sequence length="91" mass="8851">MPDDALRRQAAEAVAAGCGLLVAVPSGGVAFVAAHALGNLDCAPGWWSVPTVALGLLVPAMGALAAWCATVLVLPARAGVPAAVGRGPAAR</sequence>
<evidence type="ECO:0000256" key="1">
    <source>
        <dbReference type="SAM" id="Phobius"/>
    </source>
</evidence>
<dbReference type="RefSeq" id="WP_324273890.1">
    <property type="nucleotide sequence ID" value="NZ_CP141261.1"/>
</dbReference>
<gene>
    <name evidence="2" type="ORF">U6N30_21450</name>
</gene>
<dbReference type="EMBL" id="CP141261">
    <property type="protein sequence ID" value="WRL62536.1"/>
    <property type="molecule type" value="Genomic_DNA"/>
</dbReference>
<evidence type="ECO:0000313" key="2">
    <source>
        <dbReference type="EMBL" id="WRL62536.1"/>
    </source>
</evidence>
<keyword evidence="1" id="KW-0812">Transmembrane</keyword>
<evidence type="ECO:0000313" key="3">
    <source>
        <dbReference type="Proteomes" id="UP001324287"/>
    </source>
</evidence>